<dbReference type="EMBL" id="CH891982">
    <property type="protein sequence ID" value="KRK05406.1"/>
    <property type="molecule type" value="Genomic_DNA"/>
</dbReference>
<dbReference type="KEGG" id="dya:Dyak_GE29012"/>
<proteinExistence type="predicted"/>
<accession>A0A0R1E9N1</accession>
<keyword evidence="2" id="KW-1185">Reference proteome</keyword>
<evidence type="ECO:0000313" key="1">
    <source>
        <dbReference type="EMBL" id="KRK05406.1"/>
    </source>
</evidence>
<organism evidence="1 2">
    <name type="scientific">Drosophila yakuba</name>
    <name type="common">Fruit fly</name>
    <dbReference type="NCBI Taxonomy" id="7245"/>
    <lineage>
        <taxon>Eukaryota</taxon>
        <taxon>Metazoa</taxon>
        <taxon>Ecdysozoa</taxon>
        <taxon>Arthropoda</taxon>
        <taxon>Hexapoda</taxon>
        <taxon>Insecta</taxon>
        <taxon>Pterygota</taxon>
        <taxon>Neoptera</taxon>
        <taxon>Endopterygota</taxon>
        <taxon>Diptera</taxon>
        <taxon>Brachycera</taxon>
        <taxon>Muscomorpha</taxon>
        <taxon>Ephydroidea</taxon>
        <taxon>Drosophilidae</taxon>
        <taxon>Drosophila</taxon>
        <taxon>Sophophora</taxon>
    </lineage>
</organism>
<reference evidence="1 2" key="2">
    <citation type="journal article" date="2007" name="PLoS Biol.">
        <title>Principles of genome evolution in the Drosophila melanogaster species group.</title>
        <authorList>
            <person name="Ranz J.M."/>
            <person name="Maurin D."/>
            <person name="Chan Y.S."/>
            <person name="von Grotthuss M."/>
            <person name="Hillier L.W."/>
            <person name="Roote J."/>
            <person name="Ashburner M."/>
            <person name="Bergman C.M."/>
        </authorList>
    </citation>
    <scope>NUCLEOTIDE SEQUENCE [LARGE SCALE GENOMIC DNA]</scope>
    <source>
        <strain evidence="2">Tai18E2 / Tucson 14021-0261.01</strain>
    </source>
</reference>
<evidence type="ECO:0000313" key="2">
    <source>
        <dbReference type="Proteomes" id="UP000002282"/>
    </source>
</evidence>
<dbReference type="AlphaFoldDB" id="A0A0R1E9N1"/>
<sequence>MKKVRRKSAHAHTVTNWFAIEGFSTVCPRLAYWIPPPLVLARSSSKEVSFFVHNWLELSDGVPSGF</sequence>
<reference evidence="1 2" key="1">
    <citation type="journal article" date="2007" name="Nature">
        <title>Evolution of genes and genomes on the Drosophila phylogeny.</title>
        <authorList>
            <consortium name="Drosophila 12 Genomes Consortium"/>
            <person name="Clark A.G."/>
            <person name="Eisen M.B."/>
            <person name="Smith D.R."/>
            <person name="Bergman C.M."/>
            <person name="Oliver B."/>
            <person name="Markow T.A."/>
            <person name="Kaufman T.C."/>
            <person name="Kellis M."/>
            <person name="Gelbart W."/>
            <person name="Iyer V.N."/>
            <person name="Pollard D.A."/>
            <person name="Sackton T.B."/>
            <person name="Larracuente A.M."/>
            <person name="Singh N.D."/>
            <person name="Abad J.P."/>
            <person name="Abt D.N."/>
            <person name="Adryan B."/>
            <person name="Aguade M."/>
            <person name="Akashi H."/>
            <person name="Anderson W.W."/>
            <person name="Aquadro C.F."/>
            <person name="Ardell D.H."/>
            <person name="Arguello R."/>
            <person name="Artieri C.G."/>
            <person name="Barbash D.A."/>
            <person name="Barker D."/>
            <person name="Barsanti P."/>
            <person name="Batterham P."/>
            <person name="Batzoglou S."/>
            <person name="Begun D."/>
            <person name="Bhutkar A."/>
            <person name="Blanco E."/>
            <person name="Bosak S.A."/>
            <person name="Bradley R.K."/>
            <person name="Brand A.D."/>
            <person name="Brent M.R."/>
            <person name="Brooks A.N."/>
            <person name="Brown R.H."/>
            <person name="Butlin R.K."/>
            <person name="Caggese C."/>
            <person name="Calvi B.R."/>
            <person name="Bernardo de Carvalho A."/>
            <person name="Caspi A."/>
            <person name="Castrezana S."/>
            <person name="Celniker S.E."/>
            <person name="Chang J.L."/>
            <person name="Chapple C."/>
            <person name="Chatterji S."/>
            <person name="Chinwalla A."/>
            <person name="Civetta A."/>
            <person name="Clifton S.W."/>
            <person name="Comeron J.M."/>
            <person name="Costello J.C."/>
            <person name="Coyne J.A."/>
            <person name="Daub J."/>
            <person name="David R.G."/>
            <person name="Delcher A.L."/>
            <person name="Delehaunty K."/>
            <person name="Do C.B."/>
            <person name="Ebling H."/>
            <person name="Edwards K."/>
            <person name="Eickbush T."/>
            <person name="Evans J.D."/>
            <person name="Filipski A."/>
            <person name="Findeiss S."/>
            <person name="Freyhult E."/>
            <person name="Fulton L."/>
            <person name="Fulton R."/>
            <person name="Garcia A.C."/>
            <person name="Gardiner A."/>
            <person name="Garfield D.A."/>
            <person name="Garvin B.E."/>
            <person name="Gibson G."/>
            <person name="Gilbert D."/>
            <person name="Gnerre S."/>
            <person name="Godfrey J."/>
            <person name="Good R."/>
            <person name="Gotea V."/>
            <person name="Gravely B."/>
            <person name="Greenberg A.J."/>
            <person name="Griffiths-Jones S."/>
            <person name="Gross S."/>
            <person name="Guigo R."/>
            <person name="Gustafson E.A."/>
            <person name="Haerty W."/>
            <person name="Hahn M.W."/>
            <person name="Halligan D.L."/>
            <person name="Halpern A.L."/>
            <person name="Halter G.M."/>
            <person name="Han M.V."/>
            <person name="Heger A."/>
            <person name="Hillier L."/>
            <person name="Hinrichs A.S."/>
            <person name="Holmes I."/>
            <person name="Hoskins R.A."/>
            <person name="Hubisz M.J."/>
            <person name="Hultmark D."/>
            <person name="Huntley M.A."/>
            <person name="Jaffe D.B."/>
            <person name="Jagadeeshan S."/>
            <person name="Jeck W.R."/>
            <person name="Johnson J."/>
            <person name="Jones C.D."/>
            <person name="Jordan W.C."/>
            <person name="Karpen G.H."/>
            <person name="Kataoka E."/>
            <person name="Keightley P.D."/>
            <person name="Kheradpour P."/>
            <person name="Kirkness E.F."/>
            <person name="Koerich L.B."/>
            <person name="Kristiansen K."/>
            <person name="Kudrna D."/>
            <person name="Kulathinal R.J."/>
            <person name="Kumar S."/>
            <person name="Kwok R."/>
            <person name="Lander E."/>
            <person name="Langley C.H."/>
            <person name="Lapoint R."/>
            <person name="Lazzaro B.P."/>
            <person name="Lee S.J."/>
            <person name="Levesque L."/>
            <person name="Li R."/>
            <person name="Lin C.F."/>
            <person name="Lin M.F."/>
            <person name="Lindblad-Toh K."/>
            <person name="Llopart A."/>
            <person name="Long M."/>
            <person name="Low L."/>
            <person name="Lozovsky E."/>
            <person name="Lu J."/>
            <person name="Luo M."/>
            <person name="Machado C.A."/>
            <person name="Makalowski W."/>
            <person name="Marzo M."/>
            <person name="Matsuda M."/>
            <person name="Matzkin L."/>
            <person name="McAllister B."/>
            <person name="McBride C.S."/>
            <person name="McKernan B."/>
            <person name="McKernan K."/>
            <person name="Mendez-Lago M."/>
            <person name="Minx P."/>
            <person name="Mollenhauer M.U."/>
            <person name="Montooth K."/>
            <person name="Mount S.M."/>
            <person name="Mu X."/>
            <person name="Myers E."/>
            <person name="Negre B."/>
            <person name="Newfeld S."/>
            <person name="Nielsen R."/>
            <person name="Noor M.A."/>
            <person name="O'Grady P."/>
            <person name="Pachter L."/>
            <person name="Papaceit M."/>
            <person name="Parisi M.J."/>
            <person name="Parisi M."/>
            <person name="Parts L."/>
            <person name="Pedersen J.S."/>
            <person name="Pesole G."/>
            <person name="Phillippy A.M."/>
            <person name="Ponting C.P."/>
            <person name="Pop M."/>
            <person name="Porcelli D."/>
            <person name="Powell J.R."/>
            <person name="Prohaska S."/>
            <person name="Pruitt K."/>
            <person name="Puig M."/>
            <person name="Quesneville H."/>
            <person name="Ram K.R."/>
            <person name="Rand D."/>
            <person name="Rasmussen M.D."/>
            <person name="Reed L.K."/>
            <person name="Reenan R."/>
            <person name="Reily A."/>
            <person name="Remington K.A."/>
            <person name="Rieger T.T."/>
            <person name="Ritchie M.G."/>
            <person name="Robin C."/>
            <person name="Rogers Y.H."/>
            <person name="Rohde C."/>
            <person name="Rozas J."/>
            <person name="Rubenfield M.J."/>
            <person name="Ruiz A."/>
            <person name="Russo S."/>
            <person name="Salzberg S.L."/>
            <person name="Sanchez-Gracia A."/>
            <person name="Saranga D.J."/>
            <person name="Sato H."/>
            <person name="Schaeffer S.W."/>
            <person name="Schatz M.C."/>
            <person name="Schlenke T."/>
            <person name="Schwartz R."/>
            <person name="Segarra C."/>
            <person name="Singh R.S."/>
            <person name="Sirot L."/>
            <person name="Sirota M."/>
            <person name="Sisneros N.B."/>
            <person name="Smith C.D."/>
            <person name="Smith T.F."/>
            <person name="Spieth J."/>
            <person name="Stage D.E."/>
            <person name="Stark A."/>
            <person name="Stephan W."/>
            <person name="Strausberg R.L."/>
            <person name="Strempel S."/>
            <person name="Sturgill D."/>
            <person name="Sutton G."/>
            <person name="Sutton G.G."/>
            <person name="Tao W."/>
            <person name="Teichmann S."/>
            <person name="Tobari Y.N."/>
            <person name="Tomimura Y."/>
            <person name="Tsolas J.M."/>
            <person name="Valente V.L."/>
            <person name="Venter E."/>
            <person name="Venter J.C."/>
            <person name="Vicario S."/>
            <person name="Vieira F.G."/>
            <person name="Vilella A.J."/>
            <person name="Villasante A."/>
            <person name="Walenz B."/>
            <person name="Wang J."/>
            <person name="Wasserman M."/>
            <person name="Watts T."/>
            <person name="Wilson D."/>
            <person name="Wilson R.K."/>
            <person name="Wing R.A."/>
            <person name="Wolfner M.F."/>
            <person name="Wong A."/>
            <person name="Wong G.K."/>
            <person name="Wu C.I."/>
            <person name="Wu G."/>
            <person name="Yamamoto D."/>
            <person name="Yang H.P."/>
            <person name="Yang S.P."/>
            <person name="Yorke J.A."/>
            <person name="Yoshida K."/>
            <person name="Zdobnov E."/>
            <person name="Zhang P."/>
            <person name="Zhang Y."/>
            <person name="Zimin A.V."/>
            <person name="Baldwin J."/>
            <person name="Abdouelleil A."/>
            <person name="Abdulkadir J."/>
            <person name="Abebe A."/>
            <person name="Abera B."/>
            <person name="Abreu J."/>
            <person name="Acer S.C."/>
            <person name="Aftuck L."/>
            <person name="Alexander A."/>
            <person name="An P."/>
            <person name="Anderson E."/>
            <person name="Anderson S."/>
            <person name="Arachi H."/>
            <person name="Azer M."/>
            <person name="Bachantsang P."/>
            <person name="Barry A."/>
            <person name="Bayul T."/>
            <person name="Berlin A."/>
            <person name="Bessette D."/>
            <person name="Bloom T."/>
            <person name="Blye J."/>
            <person name="Boguslavskiy L."/>
            <person name="Bonnet C."/>
            <person name="Boukhgalter B."/>
            <person name="Bourzgui I."/>
            <person name="Brown A."/>
            <person name="Cahill P."/>
            <person name="Channer S."/>
            <person name="Cheshatsang Y."/>
            <person name="Chuda L."/>
            <person name="Citroen M."/>
            <person name="Collymore A."/>
            <person name="Cooke P."/>
            <person name="Costello M."/>
            <person name="D'Aco K."/>
            <person name="Daza R."/>
            <person name="De Haan G."/>
            <person name="DeGray S."/>
            <person name="DeMaso C."/>
            <person name="Dhargay N."/>
            <person name="Dooley K."/>
            <person name="Dooley E."/>
            <person name="Doricent M."/>
            <person name="Dorje P."/>
            <person name="Dorjee K."/>
            <person name="Dupes A."/>
            <person name="Elong R."/>
            <person name="Falk J."/>
            <person name="Farina A."/>
            <person name="Faro S."/>
            <person name="Ferguson D."/>
            <person name="Fisher S."/>
            <person name="Foley C.D."/>
            <person name="Franke A."/>
            <person name="Friedrich D."/>
            <person name="Gadbois L."/>
            <person name="Gearin G."/>
            <person name="Gearin C.R."/>
            <person name="Giannoukos G."/>
            <person name="Goode T."/>
            <person name="Graham J."/>
            <person name="Grandbois E."/>
            <person name="Grewal S."/>
            <person name="Gyaltsen K."/>
            <person name="Hafez N."/>
            <person name="Hagos B."/>
            <person name="Hall J."/>
            <person name="Henson C."/>
            <person name="Hollinger A."/>
            <person name="Honan T."/>
            <person name="Huard M.D."/>
            <person name="Hughes L."/>
            <person name="Hurhula B."/>
            <person name="Husby M.E."/>
            <person name="Kamat A."/>
            <person name="Kanga B."/>
            <person name="Kashin S."/>
            <person name="Khazanovich D."/>
            <person name="Kisner P."/>
            <person name="Lance K."/>
            <person name="Lara M."/>
            <person name="Lee W."/>
            <person name="Lennon N."/>
            <person name="Letendre F."/>
            <person name="LeVine R."/>
            <person name="Lipovsky A."/>
            <person name="Liu X."/>
            <person name="Liu J."/>
            <person name="Liu S."/>
            <person name="Lokyitsang T."/>
            <person name="Lokyitsang Y."/>
            <person name="Lubonja R."/>
            <person name="Lui A."/>
            <person name="MacDonald P."/>
            <person name="Magnisalis V."/>
            <person name="Maru K."/>
            <person name="Matthews C."/>
            <person name="McCusker W."/>
            <person name="McDonough S."/>
            <person name="Mehta T."/>
            <person name="Meldrim J."/>
            <person name="Meneus L."/>
            <person name="Mihai O."/>
            <person name="Mihalev A."/>
            <person name="Mihova T."/>
            <person name="Mittelman R."/>
            <person name="Mlenga V."/>
            <person name="Montmayeur A."/>
            <person name="Mulrain L."/>
            <person name="Navidi A."/>
            <person name="Naylor J."/>
            <person name="Negash T."/>
            <person name="Nguyen T."/>
            <person name="Nguyen N."/>
            <person name="Nicol R."/>
            <person name="Norbu C."/>
            <person name="Norbu N."/>
            <person name="Novod N."/>
            <person name="O'Neill B."/>
            <person name="Osman S."/>
            <person name="Markiewicz E."/>
            <person name="Oyono O.L."/>
            <person name="Patti C."/>
            <person name="Phunkhang P."/>
            <person name="Pierre F."/>
            <person name="Priest M."/>
            <person name="Raghuraman S."/>
            <person name="Rege F."/>
            <person name="Reyes R."/>
            <person name="Rise C."/>
            <person name="Rogov P."/>
            <person name="Ross K."/>
            <person name="Ryan E."/>
            <person name="Settipalli S."/>
            <person name="Shea T."/>
            <person name="Sherpa N."/>
            <person name="Shi L."/>
            <person name="Shih D."/>
            <person name="Sparrow T."/>
            <person name="Spaulding J."/>
            <person name="Stalker J."/>
            <person name="Stange-Thomann N."/>
            <person name="Stavropoulos S."/>
            <person name="Stone C."/>
            <person name="Strader C."/>
            <person name="Tesfaye S."/>
            <person name="Thomson T."/>
            <person name="Thoulutsang Y."/>
            <person name="Thoulutsang D."/>
            <person name="Topham K."/>
            <person name="Topping I."/>
            <person name="Tsamla T."/>
            <person name="Vassiliev H."/>
            <person name="Vo A."/>
            <person name="Wangchuk T."/>
            <person name="Wangdi T."/>
            <person name="Weiand M."/>
            <person name="Wilkinson J."/>
            <person name="Wilson A."/>
            <person name="Yadav S."/>
            <person name="Young G."/>
            <person name="Yu Q."/>
            <person name="Zembek L."/>
            <person name="Zhong D."/>
            <person name="Zimmer A."/>
            <person name="Zwirko Z."/>
            <person name="Jaffe D.B."/>
            <person name="Alvarez P."/>
            <person name="Brockman W."/>
            <person name="Butler J."/>
            <person name="Chin C."/>
            <person name="Gnerre S."/>
            <person name="Grabherr M."/>
            <person name="Kleber M."/>
            <person name="Mauceli E."/>
            <person name="MacCallum I."/>
        </authorList>
    </citation>
    <scope>NUCLEOTIDE SEQUENCE [LARGE SCALE GENOMIC DNA]</scope>
    <source>
        <strain evidence="2">Tai18E2 / Tucson 14021-0261.01</strain>
    </source>
</reference>
<name>A0A0R1E9N1_DROYA</name>
<dbReference type="Proteomes" id="UP000002282">
    <property type="component" value="Unassembled WGS sequence"/>
</dbReference>
<protein>
    <submittedName>
        <fullName evidence="1">Uncharacterized protein</fullName>
    </submittedName>
</protein>
<gene>
    <name evidence="1" type="primary">Dyak\GE29012</name>
    <name evidence="1" type="synonym">GE29012</name>
    <name evidence="1" type="ORF">Dyak_GE29012</name>
</gene>